<reference evidence="17 18" key="1">
    <citation type="journal article" date="2015" name="Stand. Genomic Sci.">
        <title>Genomic Encyclopedia of Bacterial and Archaeal Type Strains, Phase III: the genomes of soil and plant-associated and newly described type strains.</title>
        <authorList>
            <person name="Whitman W.B."/>
            <person name="Woyke T."/>
            <person name="Klenk H.P."/>
            <person name="Zhou Y."/>
            <person name="Lilburn T.G."/>
            <person name="Beck B.J."/>
            <person name="De Vos P."/>
            <person name="Vandamme P."/>
            <person name="Eisen J.A."/>
            <person name="Garrity G."/>
            <person name="Hugenholtz P."/>
            <person name="Kyrpides N.C."/>
        </authorList>
    </citation>
    <scope>NUCLEOTIDE SEQUENCE [LARGE SCALE GENOMIC DNA]</scope>
    <source>
        <strain evidence="17 18">AC4r</strain>
    </source>
</reference>
<dbReference type="CDD" id="cd04852">
    <property type="entry name" value="Peptidases_S8_3"/>
    <property type="match status" value="1"/>
</dbReference>
<evidence type="ECO:0000256" key="2">
    <source>
        <dbReference type="ARBA" id="ARBA00011073"/>
    </source>
</evidence>
<gene>
    <name evidence="17" type="ORF">EV140_2096</name>
</gene>
<dbReference type="PRINTS" id="PR00723">
    <property type="entry name" value="SUBTILISIN"/>
</dbReference>
<feature type="signal peptide" evidence="12">
    <location>
        <begin position="1"/>
        <end position="17"/>
    </location>
</feature>
<dbReference type="PROSITE" id="PS51892">
    <property type="entry name" value="SUBTILASE"/>
    <property type="match status" value="1"/>
</dbReference>
<dbReference type="Proteomes" id="UP000292408">
    <property type="component" value="Unassembled WGS sequence"/>
</dbReference>
<keyword evidence="7" id="KW-0325">Glycoprotein</keyword>
<dbReference type="PROSITE" id="PS00138">
    <property type="entry name" value="SUBTILASE_SER"/>
    <property type="match status" value="1"/>
</dbReference>
<evidence type="ECO:0000259" key="15">
    <source>
        <dbReference type="Pfam" id="PF05922"/>
    </source>
</evidence>
<comment type="similarity">
    <text evidence="2 9 10">Belongs to the peptidase S8 family.</text>
</comment>
<feature type="active site" description="Charge relay system" evidence="8 9">
    <location>
        <position position="277"/>
    </location>
</feature>
<keyword evidence="18" id="KW-1185">Reference proteome</keyword>
<feature type="region of interest" description="Disordered" evidence="11">
    <location>
        <begin position="1086"/>
        <end position="1126"/>
    </location>
</feature>
<dbReference type="InterPro" id="IPR003137">
    <property type="entry name" value="PA_domain"/>
</dbReference>
<dbReference type="AlphaFoldDB" id="A0A4Q7TFY6"/>
<dbReference type="Gene3D" id="2.60.40.2700">
    <property type="match status" value="1"/>
</dbReference>
<dbReference type="Gene3D" id="2.60.40.2310">
    <property type="match status" value="1"/>
</dbReference>
<keyword evidence="3 9" id="KW-0645">Protease</keyword>
<dbReference type="Gene3D" id="3.40.50.200">
    <property type="entry name" value="Peptidase S8/S53 domain"/>
    <property type="match status" value="1"/>
</dbReference>
<feature type="active site" description="Charge relay system" evidence="8 9">
    <location>
        <position position="184"/>
    </location>
</feature>
<dbReference type="GO" id="GO:0006508">
    <property type="term" value="P:proteolysis"/>
    <property type="evidence" value="ECO:0007669"/>
    <property type="project" value="UniProtKB-KW"/>
</dbReference>
<dbReference type="InterPro" id="IPR041469">
    <property type="entry name" value="Subtilisin-like_FN3"/>
</dbReference>
<feature type="domain" description="Peptidase S8/S53" evidence="13">
    <location>
        <begin position="175"/>
        <end position="665"/>
    </location>
</feature>
<name>A0A4Q7TFY6_9MICO</name>
<dbReference type="InterPro" id="IPR034197">
    <property type="entry name" value="Peptidases_S8_3"/>
</dbReference>
<dbReference type="Pfam" id="PF00082">
    <property type="entry name" value="Peptidase_S8"/>
    <property type="match status" value="1"/>
</dbReference>
<dbReference type="InterPro" id="IPR045051">
    <property type="entry name" value="SBT"/>
</dbReference>
<dbReference type="InterPro" id="IPR023828">
    <property type="entry name" value="Peptidase_S8_Ser-AS"/>
</dbReference>
<organism evidence="17 18">
    <name type="scientific">Microcella alkaliphila</name>
    <dbReference type="NCBI Taxonomy" id="279828"/>
    <lineage>
        <taxon>Bacteria</taxon>
        <taxon>Bacillati</taxon>
        <taxon>Actinomycetota</taxon>
        <taxon>Actinomycetes</taxon>
        <taxon>Micrococcales</taxon>
        <taxon>Microbacteriaceae</taxon>
        <taxon>Microcella</taxon>
    </lineage>
</organism>
<dbReference type="CDD" id="cd02120">
    <property type="entry name" value="PA_subtilisin_like"/>
    <property type="match status" value="1"/>
</dbReference>
<dbReference type="InterPro" id="IPR000209">
    <property type="entry name" value="Peptidase_S8/S53_dom"/>
</dbReference>
<dbReference type="RefSeq" id="WP_241971410.1">
    <property type="nucleotide sequence ID" value="NZ_SGXT01000017.1"/>
</dbReference>
<dbReference type="EMBL" id="SGXT01000017">
    <property type="protein sequence ID" value="RZT58328.1"/>
    <property type="molecule type" value="Genomic_DNA"/>
</dbReference>
<evidence type="ECO:0000256" key="7">
    <source>
        <dbReference type="ARBA" id="ARBA00023180"/>
    </source>
</evidence>
<evidence type="ECO:0000256" key="12">
    <source>
        <dbReference type="SAM" id="SignalP"/>
    </source>
</evidence>
<protein>
    <submittedName>
        <fullName evidence="17">Peptidase inhibitor I9</fullName>
    </submittedName>
</protein>
<feature type="domain" description="Inhibitor I9" evidence="15">
    <location>
        <begin position="47"/>
        <end position="144"/>
    </location>
</feature>
<evidence type="ECO:0000256" key="9">
    <source>
        <dbReference type="PROSITE-ProRule" id="PRU01240"/>
    </source>
</evidence>
<evidence type="ECO:0000256" key="5">
    <source>
        <dbReference type="ARBA" id="ARBA00022801"/>
    </source>
</evidence>
<dbReference type="PANTHER" id="PTHR10795">
    <property type="entry name" value="PROPROTEIN CONVERTASE SUBTILISIN/KEXIN"/>
    <property type="match status" value="1"/>
</dbReference>
<proteinExistence type="inferred from homology"/>
<evidence type="ECO:0000256" key="11">
    <source>
        <dbReference type="SAM" id="MobiDB-lite"/>
    </source>
</evidence>
<evidence type="ECO:0000259" key="13">
    <source>
        <dbReference type="Pfam" id="PF00082"/>
    </source>
</evidence>
<dbReference type="InterPro" id="IPR023827">
    <property type="entry name" value="Peptidase_S8_Asp-AS"/>
</dbReference>
<evidence type="ECO:0000313" key="18">
    <source>
        <dbReference type="Proteomes" id="UP000292408"/>
    </source>
</evidence>
<dbReference type="Gene3D" id="3.50.30.30">
    <property type="match status" value="1"/>
</dbReference>
<dbReference type="SUPFAM" id="SSF52743">
    <property type="entry name" value="Subtilisin-like"/>
    <property type="match status" value="1"/>
</dbReference>
<keyword evidence="4 12" id="KW-0732">Signal</keyword>
<dbReference type="Gene3D" id="3.30.70.80">
    <property type="entry name" value="Peptidase S8 propeptide/proteinase inhibitor I9"/>
    <property type="match status" value="1"/>
</dbReference>
<evidence type="ECO:0000256" key="1">
    <source>
        <dbReference type="ARBA" id="ARBA00004613"/>
    </source>
</evidence>
<dbReference type="GO" id="GO:0005576">
    <property type="term" value="C:extracellular region"/>
    <property type="evidence" value="ECO:0007669"/>
    <property type="project" value="UniProtKB-SubCell"/>
</dbReference>
<keyword evidence="5 9" id="KW-0378">Hydrolase</keyword>
<evidence type="ECO:0000256" key="8">
    <source>
        <dbReference type="PIRSR" id="PIRSR615500-1"/>
    </source>
</evidence>
<dbReference type="Gene3D" id="2.60.120.380">
    <property type="match status" value="1"/>
</dbReference>
<dbReference type="Pfam" id="PF17766">
    <property type="entry name" value="fn3_6"/>
    <property type="match status" value="1"/>
</dbReference>
<comment type="caution">
    <text evidence="17">The sequence shown here is derived from an EMBL/GenBank/DDBJ whole genome shotgun (WGS) entry which is preliminary data.</text>
</comment>
<dbReference type="InterPro" id="IPR010259">
    <property type="entry name" value="S8pro/Inhibitor_I9"/>
</dbReference>
<dbReference type="Pfam" id="PF02225">
    <property type="entry name" value="PA"/>
    <property type="match status" value="1"/>
</dbReference>
<evidence type="ECO:0000256" key="4">
    <source>
        <dbReference type="ARBA" id="ARBA00022729"/>
    </source>
</evidence>
<dbReference type="Pfam" id="PF05922">
    <property type="entry name" value="Inhibitor_I9"/>
    <property type="match status" value="1"/>
</dbReference>
<dbReference type="InterPro" id="IPR015500">
    <property type="entry name" value="Peptidase_S8_subtilisin-rel"/>
</dbReference>
<dbReference type="PROSITE" id="PS00136">
    <property type="entry name" value="SUBTILASE_ASP"/>
    <property type="match status" value="1"/>
</dbReference>
<feature type="domain" description="PA" evidence="14">
    <location>
        <begin position="443"/>
        <end position="529"/>
    </location>
</feature>
<dbReference type="InterPro" id="IPR037045">
    <property type="entry name" value="S8pro/Inhibitor_I9_sf"/>
</dbReference>
<evidence type="ECO:0000256" key="10">
    <source>
        <dbReference type="RuleBase" id="RU003355"/>
    </source>
</evidence>
<evidence type="ECO:0000259" key="16">
    <source>
        <dbReference type="Pfam" id="PF17766"/>
    </source>
</evidence>
<feature type="domain" description="Subtilisin-like protease fibronectin type-III" evidence="16">
    <location>
        <begin position="707"/>
        <end position="800"/>
    </location>
</feature>
<accession>A0A4Q7TFY6</accession>
<comment type="subcellular location">
    <subcellularLocation>
        <location evidence="1">Secreted</location>
    </subcellularLocation>
</comment>
<dbReference type="InterPro" id="IPR036852">
    <property type="entry name" value="Peptidase_S8/S53_dom_sf"/>
</dbReference>
<sequence length="1126" mass="114061">MFAGVAGAALVITGAIAGPVTAGAVTPTAPTAKPAIVQSPITFEPGRYIVVLADEAAATYEGGVSGLARTAPRGNERLDVRRSPVADYREYLRERQNAVAAEVGASVDESYTVTVNGFAAELSVEQAAELAASRDVVALIPDELQQIQAETGTEFLGLDGPGGVWEAIGGAESAGEGVVIGVLDTGIAPEHPSFAGEPLGTTPGNAPYRDGDRVVFEKSDGGVFSGVCETGVQFTVDDCSTKIIGARYFVNGFGENRIGDENTGPGEFLSPRDGDGHGSHTAGTAAGNHRVDADVASIDFGPISGVAPAAKIASYKVCWNGPDPTTNTDDGCATSDLLAGIDTAVADGVDVINYSIGGGAATSTVTVIDQAFYGAAVAGVFVSASAGNSGPGFSTLGNAAPWITTVAASTIPSYEATATLGNGEAFAGASITVDMSEGAEPLEGPLVLSTELGDTSAASAEDIALCAPGSLDPELVEADMIVVCDRGVYDRVAKSAEVQRVGGAGMLHVNVAPGSVDADAHSVPTIHLDAQYRDAVRAYAATDGATVSFAAGNSTDVVTPVPQVAGFSSRGPVLADGSDILKPDISAPGVGLLAATSNREGETPTYGFLSGTSMSAPHIAGLALLYLGERPTASPSEVKSAIMTTAYDTRAADGSAVTNPFIQGAGHADPTRFFEPGLLYLNGPADWDAYIQGIGYDIGVEPIAASNLNLASIAAGAVTGSKTVTRTVTSTQAGEFTSSIQGLAGIDVQVSPSTLSFGAAGEMATFEVTFTRTTATLDTYATGSLTWTSGDTTVRSPIAVQPVTIIAPANAEGEGVDGSVEIAVTPGGTGDIALASTGLSLGERLADPADPESANSGSGATGDFEAYTVTVPEGSQFTRFDLEALDPESDLDLIVYRLNAAGTPVAGWISATATASERIDLVDPVPGTYLIYADVWFAPSVASWNLTVTSVTSGGSDLVLDPAVLAGEQGVETTFQASWSGLEPEASYLGIIEYGDTGASTILTVATGKAPVTGPVAVAPPVIEGTAVEGQTVSATTGEWEGEKLTFTYQWLRDGKPVPGKPGTRPELKLKKPDVGRTLTVVVTATDAAGESVSQTSDGVVVEPKQKGGPKKPPGPKKPKGADEVI</sequence>
<evidence type="ECO:0000256" key="3">
    <source>
        <dbReference type="ARBA" id="ARBA00022670"/>
    </source>
</evidence>
<feature type="compositionally biased region" description="Basic residues" evidence="11">
    <location>
        <begin position="1108"/>
        <end position="1119"/>
    </location>
</feature>
<evidence type="ECO:0000256" key="6">
    <source>
        <dbReference type="ARBA" id="ARBA00022825"/>
    </source>
</evidence>
<evidence type="ECO:0000313" key="17">
    <source>
        <dbReference type="EMBL" id="RZT58328.1"/>
    </source>
</evidence>
<dbReference type="GO" id="GO:0004252">
    <property type="term" value="F:serine-type endopeptidase activity"/>
    <property type="evidence" value="ECO:0007669"/>
    <property type="project" value="UniProtKB-UniRule"/>
</dbReference>
<feature type="active site" description="Charge relay system" evidence="8 9">
    <location>
        <position position="613"/>
    </location>
</feature>
<evidence type="ECO:0000259" key="14">
    <source>
        <dbReference type="Pfam" id="PF02225"/>
    </source>
</evidence>
<keyword evidence="6 9" id="KW-0720">Serine protease</keyword>
<feature type="chain" id="PRO_5039348010" evidence="12">
    <location>
        <begin position="18"/>
        <end position="1126"/>
    </location>
</feature>
<feature type="region of interest" description="Disordered" evidence="11">
    <location>
        <begin position="261"/>
        <end position="286"/>
    </location>
</feature>